<dbReference type="RefSeq" id="WP_345930960.1">
    <property type="nucleotide sequence ID" value="NZ_JBBKTV010000001.1"/>
</dbReference>
<keyword evidence="2" id="KW-1185">Reference proteome</keyword>
<evidence type="ECO:0008006" key="3">
    <source>
        <dbReference type="Google" id="ProtNLM"/>
    </source>
</evidence>
<proteinExistence type="predicted"/>
<comment type="caution">
    <text evidence="1">The sequence shown here is derived from an EMBL/GenBank/DDBJ whole genome shotgun (WGS) entry which is preliminary data.</text>
</comment>
<dbReference type="Proteomes" id="UP001413721">
    <property type="component" value="Unassembled WGS sequence"/>
</dbReference>
<reference evidence="1 2" key="1">
    <citation type="submission" date="2024-03" db="EMBL/GenBank/DDBJ databases">
        <title>High-quality draft genome sequencing of Tistrella sp. BH-R2-4.</title>
        <authorList>
            <person name="Dong C."/>
        </authorList>
    </citation>
    <scope>NUCLEOTIDE SEQUENCE [LARGE SCALE GENOMIC DNA]</scope>
    <source>
        <strain evidence="1 2">BH-R2-4</strain>
    </source>
</reference>
<evidence type="ECO:0000313" key="1">
    <source>
        <dbReference type="EMBL" id="MEN2986871.1"/>
    </source>
</evidence>
<organism evidence="1 2">
    <name type="scientific">Tistrella arctica</name>
    <dbReference type="NCBI Taxonomy" id="3133430"/>
    <lineage>
        <taxon>Bacteria</taxon>
        <taxon>Pseudomonadati</taxon>
        <taxon>Pseudomonadota</taxon>
        <taxon>Alphaproteobacteria</taxon>
        <taxon>Geminicoccales</taxon>
        <taxon>Geminicoccaceae</taxon>
        <taxon>Tistrella</taxon>
    </lineage>
</organism>
<gene>
    <name evidence="1" type="ORF">WG926_01045</name>
</gene>
<accession>A0ABU9YDR8</accession>
<sequence length="375" mass="38530">MPHGWSHSVKGFIAAGLMGLGLAGCTGVYVPNIQQIPETPQPLATASYEVSDLIWSARKTATTWNANYTESAIVSDRYTAALIGLAGGTVATLAFGAPADLSIATGLTAGLLTTTRDFLAPPGLPLIYISGVAALNCFTTEALHFPPYSSTALGDELARSASDMAARAAGTPEAAKARDRARAYEATQVINSQAHAAWTAFNNAAGTLSDATAFARHVYDTAPDAGTVRVLASVLERADALNMIVIDERKAWANHRSRLTAALQQIYVDIPKRVRAGRDIDYQSLLAGLQRSATQTAAAAGDAAGTPAATVAAASGATDAAAKAVAATNDKSTGQSLLITALTSLARAVNAVEASYLALAPALDRSEACASRNAG</sequence>
<name>A0ABU9YDR8_9PROT</name>
<evidence type="ECO:0000313" key="2">
    <source>
        <dbReference type="Proteomes" id="UP001413721"/>
    </source>
</evidence>
<dbReference type="EMBL" id="JBBKTW010000001">
    <property type="protein sequence ID" value="MEN2986871.1"/>
    <property type="molecule type" value="Genomic_DNA"/>
</dbReference>
<protein>
    <recommendedName>
        <fullName evidence="3">Lipoprotein</fullName>
    </recommendedName>
</protein>